<dbReference type="Proteomes" id="UP000221101">
    <property type="component" value="Unassembled WGS sequence"/>
</dbReference>
<keyword evidence="2" id="KW-1185">Reference proteome</keyword>
<dbReference type="AlphaFoldDB" id="A0A2D0LG21"/>
<evidence type="ECO:0000313" key="2">
    <source>
        <dbReference type="Proteomes" id="UP000221101"/>
    </source>
</evidence>
<comment type="caution">
    <text evidence="1">The sequence shown here is derived from an EMBL/GenBank/DDBJ whole genome shotgun (WGS) entry which is preliminary data.</text>
</comment>
<proteinExistence type="predicted"/>
<accession>A0A2D0LG21</accession>
<sequence>MRLLFLCNNLHIKTASLNGIIIFIRNYEHLFFIISKFYILYQFEPLLYFF</sequence>
<reference evidence="1 2" key="1">
    <citation type="journal article" date="2017" name="Nat. Microbiol.">
        <title>Natural product diversity associated with the nematode symbionts Photorhabdus and Xenorhabdus.</title>
        <authorList>
            <person name="Tobias N.J."/>
            <person name="Wolff H."/>
            <person name="Djahanschiri B."/>
            <person name="Grundmann F."/>
            <person name="Kronenwerth M."/>
            <person name="Shi Y.M."/>
            <person name="Simonyi S."/>
            <person name="Grun P."/>
            <person name="Shapiro-Ilan D."/>
            <person name="Pidot S.J."/>
            <person name="Stinear T.P."/>
            <person name="Ebersberger I."/>
            <person name="Bode H.B."/>
        </authorList>
    </citation>
    <scope>NUCLEOTIDE SEQUENCE [LARGE SCALE GENOMIC DNA]</scope>
    <source>
        <strain evidence="1 2">DSM 17907</strain>
    </source>
</reference>
<gene>
    <name evidence="1" type="ORF">Xkoz_00513</name>
</gene>
<evidence type="ECO:0000313" key="1">
    <source>
        <dbReference type="EMBL" id="PHM74590.1"/>
    </source>
</evidence>
<organism evidence="1 2">
    <name type="scientific">Xenorhabdus kozodoii</name>
    <dbReference type="NCBI Taxonomy" id="351676"/>
    <lineage>
        <taxon>Bacteria</taxon>
        <taxon>Pseudomonadati</taxon>
        <taxon>Pseudomonadota</taxon>
        <taxon>Gammaproteobacteria</taxon>
        <taxon>Enterobacterales</taxon>
        <taxon>Morganellaceae</taxon>
        <taxon>Xenorhabdus</taxon>
    </lineage>
</organism>
<name>A0A2D0LG21_9GAMM</name>
<dbReference type="EMBL" id="NJCX01000003">
    <property type="protein sequence ID" value="PHM74590.1"/>
    <property type="molecule type" value="Genomic_DNA"/>
</dbReference>
<protein>
    <submittedName>
        <fullName evidence="1">Uncharacterized protein</fullName>
    </submittedName>
</protein>